<dbReference type="Proteomes" id="UP000032120">
    <property type="component" value="Unassembled WGS sequence"/>
</dbReference>
<evidence type="ECO:0000256" key="1">
    <source>
        <dbReference type="SAM" id="MobiDB-lite"/>
    </source>
</evidence>
<reference evidence="3 4" key="1">
    <citation type="submission" date="2015-01" db="EMBL/GenBank/DDBJ databases">
        <title>Draft genome sequence of Leucobacter komagatae strain VKM ST2845.</title>
        <authorList>
            <person name="Karlyshev A.V."/>
            <person name="Kudryashova E.B."/>
        </authorList>
    </citation>
    <scope>NUCLEOTIDE SEQUENCE [LARGE SCALE GENOMIC DNA]</scope>
    <source>
        <strain evidence="3 4">VKM ST2845</strain>
    </source>
</reference>
<name>A0A0D0IKL6_9MICO</name>
<feature type="chain" id="PRO_5002224458" description="Lipoprotein" evidence="2">
    <location>
        <begin position="29"/>
        <end position="267"/>
    </location>
</feature>
<evidence type="ECO:0000313" key="4">
    <source>
        <dbReference type="Proteomes" id="UP000032120"/>
    </source>
</evidence>
<proteinExistence type="predicted"/>
<feature type="signal peptide" evidence="2">
    <location>
        <begin position="1"/>
        <end position="28"/>
    </location>
</feature>
<evidence type="ECO:0000313" key="3">
    <source>
        <dbReference type="EMBL" id="KIP51642.1"/>
    </source>
</evidence>
<evidence type="ECO:0008006" key="5">
    <source>
        <dbReference type="Google" id="ProtNLM"/>
    </source>
</evidence>
<dbReference type="OrthoDB" id="3781094at2"/>
<gene>
    <name evidence="3" type="ORF">SD72_14200</name>
</gene>
<dbReference type="EMBL" id="JXSQ01000027">
    <property type="protein sequence ID" value="KIP51642.1"/>
    <property type="molecule type" value="Genomic_DNA"/>
</dbReference>
<sequence length="267" mass="27687">MKISRKATVTTSILLAAGLALTGCSSSANPSEGGSGASQESESSSGALTKDNFVERMSAAQLKAGSVHVKMNLGDAIEGDIEADMVISDDPQKVQMQMTMNTGGMDSDIRVVDGKMFMNMGQVTGGKFMDMSAMPGGGGDVGAILNQVNPGAQLDGFREALTDFQVDPKGPEIDGVKTTQLTLTIDTKKMFEAQPQEGVDADALVEALGDTITYDMFVGPDDLPRRIVTPDIAGLGAATQDYSAWGTPVTVTAPGADEIADMSALHG</sequence>
<organism evidence="3 4">
    <name type="scientific">Leucobacter komagatae</name>
    <dbReference type="NCBI Taxonomy" id="55969"/>
    <lineage>
        <taxon>Bacteria</taxon>
        <taxon>Bacillati</taxon>
        <taxon>Actinomycetota</taxon>
        <taxon>Actinomycetes</taxon>
        <taxon>Micrococcales</taxon>
        <taxon>Microbacteriaceae</taxon>
        <taxon>Leucobacter</taxon>
    </lineage>
</organism>
<dbReference type="Gene3D" id="2.50.20.20">
    <property type="match status" value="1"/>
</dbReference>
<feature type="region of interest" description="Disordered" evidence="1">
    <location>
        <begin position="26"/>
        <end position="46"/>
    </location>
</feature>
<evidence type="ECO:0000256" key="2">
    <source>
        <dbReference type="SAM" id="SignalP"/>
    </source>
</evidence>
<dbReference type="RefSeq" id="WP_042545122.1">
    <property type="nucleotide sequence ID" value="NZ_JXSQ01000027.1"/>
</dbReference>
<keyword evidence="4" id="KW-1185">Reference proteome</keyword>
<dbReference type="InterPro" id="IPR029046">
    <property type="entry name" value="LolA/LolB/LppX"/>
</dbReference>
<dbReference type="SUPFAM" id="SSF89392">
    <property type="entry name" value="Prokaryotic lipoproteins and lipoprotein localization factors"/>
    <property type="match status" value="1"/>
</dbReference>
<dbReference type="AlphaFoldDB" id="A0A0D0IKL6"/>
<feature type="compositionally biased region" description="Low complexity" evidence="1">
    <location>
        <begin position="37"/>
        <end position="46"/>
    </location>
</feature>
<dbReference type="PROSITE" id="PS51257">
    <property type="entry name" value="PROKAR_LIPOPROTEIN"/>
    <property type="match status" value="1"/>
</dbReference>
<protein>
    <recommendedName>
        <fullName evidence="5">Lipoprotein</fullName>
    </recommendedName>
</protein>
<keyword evidence="2" id="KW-0732">Signal</keyword>
<comment type="caution">
    <text evidence="3">The sequence shown here is derived from an EMBL/GenBank/DDBJ whole genome shotgun (WGS) entry which is preliminary data.</text>
</comment>
<accession>A0A0D0IKL6</accession>